<dbReference type="GO" id="GO:0006491">
    <property type="term" value="P:N-glycan processing"/>
    <property type="evidence" value="ECO:0007669"/>
    <property type="project" value="TreeGrafter"/>
</dbReference>
<evidence type="ECO:0000256" key="10">
    <source>
        <dbReference type="RuleBase" id="RU361185"/>
    </source>
</evidence>
<keyword evidence="8 10" id="KW-0326">Glycosidase</keyword>
<evidence type="ECO:0000256" key="1">
    <source>
        <dbReference type="ARBA" id="ARBA00004240"/>
    </source>
</evidence>
<dbReference type="SUPFAM" id="SSF74650">
    <property type="entry name" value="Galactose mutarotase-like"/>
    <property type="match status" value="1"/>
</dbReference>
<dbReference type="EMBL" id="LT598479">
    <property type="protein sequence ID" value="SCU83925.1"/>
    <property type="molecule type" value="Genomic_DNA"/>
</dbReference>
<dbReference type="GO" id="GO:0005975">
    <property type="term" value="P:carbohydrate metabolic process"/>
    <property type="evidence" value="ECO:0007669"/>
    <property type="project" value="InterPro"/>
</dbReference>
<dbReference type="GO" id="GO:0090599">
    <property type="term" value="F:alpha-glucosidase activity"/>
    <property type="evidence" value="ECO:0007669"/>
    <property type="project" value="TreeGrafter"/>
</dbReference>
<evidence type="ECO:0000256" key="7">
    <source>
        <dbReference type="ARBA" id="ARBA00023180"/>
    </source>
</evidence>
<evidence type="ECO:0000313" key="16">
    <source>
        <dbReference type="Proteomes" id="UP000191144"/>
    </source>
</evidence>
<keyword evidence="5 10" id="KW-0378">Hydrolase</keyword>
<feature type="domain" description="Glycoside hydrolase family 31 N-terminal" evidence="13">
    <location>
        <begin position="95"/>
        <end position="325"/>
    </location>
</feature>
<feature type="domain" description="Glycoside hydrolase family 31 TIM barrel" evidence="12">
    <location>
        <begin position="368"/>
        <end position="693"/>
    </location>
</feature>
<dbReference type="CDD" id="cd14752">
    <property type="entry name" value="GH31_N"/>
    <property type="match status" value="1"/>
</dbReference>
<evidence type="ECO:0000259" key="14">
    <source>
        <dbReference type="Pfam" id="PF21365"/>
    </source>
</evidence>
<accession>A0A1G4J2S7</accession>
<dbReference type="PANTHER" id="PTHR22762">
    <property type="entry name" value="ALPHA-GLUCOSIDASE"/>
    <property type="match status" value="1"/>
</dbReference>
<evidence type="ECO:0000256" key="5">
    <source>
        <dbReference type="ARBA" id="ARBA00022801"/>
    </source>
</evidence>
<evidence type="ECO:0000256" key="8">
    <source>
        <dbReference type="ARBA" id="ARBA00023295"/>
    </source>
</evidence>
<dbReference type="GO" id="GO:0030246">
    <property type="term" value="F:carbohydrate binding"/>
    <property type="evidence" value="ECO:0007669"/>
    <property type="project" value="InterPro"/>
</dbReference>
<dbReference type="OrthoDB" id="1334205at2759"/>
<evidence type="ECO:0000256" key="11">
    <source>
        <dbReference type="SAM" id="SignalP"/>
    </source>
</evidence>
<name>A0A1G4J2S7_9SACH</name>
<dbReference type="Proteomes" id="UP000191144">
    <property type="component" value="Chromosome C"/>
</dbReference>
<dbReference type="InterPro" id="IPR011013">
    <property type="entry name" value="Gal_mutarotase_sf_dom"/>
</dbReference>
<keyword evidence="16" id="KW-1185">Reference proteome</keyword>
<dbReference type="Pfam" id="PF01055">
    <property type="entry name" value="Glyco_hydro_31_2nd"/>
    <property type="match status" value="1"/>
</dbReference>
<organism evidence="15 16">
    <name type="scientific">Lachancea meyersii CBS 8951</name>
    <dbReference type="NCBI Taxonomy" id="1266667"/>
    <lineage>
        <taxon>Eukaryota</taxon>
        <taxon>Fungi</taxon>
        <taxon>Dikarya</taxon>
        <taxon>Ascomycota</taxon>
        <taxon>Saccharomycotina</taxon>
        <taxon>Saccharomycetes</taxon>
        <taxon>Saccharomycetales</taxon>
        <taxon>Saccharomycetaceae</taxon>
        <taxon>Lachancea</taxon>
    </lineage>
</organism>
<protein>
    <recommendedName>
        <fullName evidence="9">Glucosidase II subunit alpha</fullName>
    </recommendedName>
</protein>
<dbReference type="AlphaFoldDB" id="A0A1G4J2S7"/>
<sequence length="926" mass="105696">MSKFGLSLKLVLSLALLSYALAFTDYLLKSCSQSGFCLRNRHYAREIVKSAKNVYSLDPSSIQIESSNHTFEANIVKRIPSAEHGAGVKKVIFPLFIDVLEGGKIRFKIDELREPRTDFKSDVLIQHRYDEALSWALDSQANVSPCKVESKQSFWPFKRHSSIVVKSTDSNVSIKIDLQKFRLDLFYRGNLVLVVNDRMLLNVEHQRTLERNADEKLAEELTFNDFEDSFEYSKQDSLPFGPESVALDFTLVGVKDVYGIPEHAESLRLKDTKDGDPYRLFNVDVFEYNLNAKTPMYGAIPLMIGSTPKFAAGIFWVNAADTWIDIEYAEKETQTHWMSENGVIDVIIFLGDTPLQITNAYTDITGKPQLPMISSIGYHQCRWNYNDEKDVLTVDSQMDKAGIPYDFIWLDLEYTDDKKFFTWKADAFPNPERMLKKLWKHGRNLVTLIDPHLKANYEVSKQIEESKVSVRNHDNSSYHGHCWPGESIWIDTVSSSARRVWGKLVTKFLKSYGNLHLWNDMNEPSIFSGPETTAPKDLVHGEGFEERSIHNLYGLTVHETTYEAMKESYKAEDKRPFVLTRSFFAGSQRTAATWTGDNVASWDYLKQSIPMCLTNNIAGFPFIGADIAGFSGNPTTELLIRWYQAGMWYPFFRGHAHIDAERREPFLLQEPAQSIIRDTIRLRYSLLPTFYTAFHSSSVNGTPIMNPMFYVHPELHEFYDVDDQFYLGETGLLVKPVTDPESRTTSVLFPGGLFYDYKTMKSFAVEKPEQITVDVPLDEQALFIEGGHIIVRRDRYRRSSKLQKNDPFTVLVAPDAEGKATGRLYVDDGETFGFENGNYLEIALTFENCVLKWDVIHQAADQELFTSKIEKILIAAPKSCVSGVDATLKQGTGQWYHSVRDVDSSELVVLENPQFAVNEIWSLELS</sequence>
<dbReference type="GO" id="GO:0017177">
    <property type="term" value="C:glucosidase II complex"/>
    <property type="evidence" value="ECO:0007669"/>
    <property type="project" value="TreeGrafter"/>
</dbReference>
<evidence type="ECO:0000259" key="13">
    <source>
        <dbReference type="Pfam" id="PF13802"/>
    </source>
</evidence>
<feature type="chain" id="PRO_5009235912" description="Glucosidase II subunit alpha" evidence="11">
    <location>
        <begin position="23"/>
        <end position="926"/>
    </location>
</feature>
<evidence type="ECO:0000259" key="12">
    <source>
        <dbReference type="Pfam" id="PF01055"/>
    </source>
</evidence>
<dbReference type="InterPro" id="IPR025887">
    <property type="entry name" value="Glyco_hydro_31_N_dom"/>
</dbReference>
<evidence type="ECO:0000256" key="3">
    <source>
        <dbReference type="ARBA" id="ARBA00007806"/>
    </source>
</evidence>
<dbReference type="InterPro" id="IPR048395">
    <property type="entry name" value="Glyco_hydro_31_C"/>
</dbReference>
<keyword evidence="7" id="KW-0325">Glycoprotein</keyword>
<proteinExistence type="inferred from homology"/>
<dbReference type="CDD" id="cd06603">
    <property type="entry name" value="GH31_GANC_GANAB_alpha"/>
    <property type="match status" value="1"/>
</dbReference>
<dbReference type="PANTHER" id="PTHR22762:SF54">
    <property type="entry name" value="BCDNA.GH04962"/>
    <property type="match status" value="1"/>
</dbReference>
<evidence type="ECO:0000313" key="15">
    <source>
        <dbReference type="EMBL" id="SCU83925.1"/>
    </source>
</evidence>
<evidence type="ECO:0000256" key="6">
    <source>
        <dbReference type="ARBA" id="ARBA00022824"/>
    </source>
</evidence>
<dbReference type="SUPFAM" id="SSF51445">
    <property type="entry name" value="(Trans)glycosidases"/>
    <property type="match status" value="1"/>
</dbReference>
<dbReference type="Pfam" id="PF13802">
    <property type="entry name" value="Gal_mutarotas_2"/>
    <property type="match status" value="1"/>
</dbReference>
<evidence type="ECO:0000256" key="9">
    <source>
        <dbReference type="ARBA" id="ARBA00042895"/>
    </source>
</evidence>
<gene>
    <name evidence="15" type="ORF">LAME_0C07360G</name>
</gene>
<feature type="signal peptide" evidence="11">
    <location>
        <begin position="1"/>
        <end position="22"/>
    </location>
</feature>
<evidence type="ECO:0000256" key="4">
    <source>
        <dbReference type="ARBA" id="ARBA00022729"/>
    </source>
</evidence>
<dbReference type="InterPro" id="IPR000322">
    <property type="entry name" value="Glyco_hydro_31_TIM"/>
</dbReference>
<comment type="subcellular location">
    <subcellularLocation>
        <location evidence="1">Endoplasmic reticulum</location>
    </subcellularLocation>
</comment>
<keyword evidence="6" id="KW-0256">Endoplasmic reticulum</keyword>
<feature type="domain" description="Glycosyl hydrolase family 31 C-terminal" evidence="14">
    <location>
        <begin position="701"/>
        <end position="790"/>
    </location>
</feature>
<dbReference type="Pfam" id="PF21365">
    <property type="entry name" value="Glyco_hydro_31_3rd"/>
    <property type="match status" value="1"/>
</dbReference>
<dbReference type="SUPFAM" id="SSF51011">
    <property type="entry name" value="Glycosyl hydrolase domain"/>
    <property type="match status" value="1"/>
</dbReference>
<dbReference type="Gene3D" id="2.60.40.1180">
    <property type="entry name" value="Golgi alpha-mannosidase II"/>
    <property type="match status" value="2"/>
</dbReference>
<dbReference type="InterPro" id="IPR013780">
    <property type="entry name" value="Glyco_hydro_b"/>
</dbReference>
<dbReference type="Gene3D" id="2.60.40.1760">
    <property type="entry name" value="glycosyl hydrolase (family 31)"/>
    <property type="match status" value="1"/>
</dbReference>
<dbReference type="Gene3D" id="3.20.20.80">
    <property type="entry name" value="Glycosidases"/>
    <property type="match status" value="1"/>
</dbReference>
<comment type="similarity">
    <text evidence="3 10">Belongs to the glycosyl hydrolase 31 family.</text>
</comment>
<evidence type="ECO:0000256" key="2">
    <source>
        <dbReference type="ARBA" id="ARBA00004833"/>
    </source>
</evidence>
<dbReference type="InterPro" id="IPR017853">
    <property type="entry name" value="GH"/>
</dbReference>
<comment type="pathway">
    <text evidence="2">Glycan metabolism; N-glycan metabolism.</text>
</comment>
<keyword evidence="4 11" id="KW-0732">Signal</keyword>
<reference evidence="16" key="1">
    <citation type="submission" date="2016-03" db="EMBL/GenBank/DDBJ databases">
        <authorList>
            <person name="Devillers Hugo."/>
        </authorList>
    </citation>
    <scope>NUCLEOTIDE SEQUENCE [LARGE SCALE GENOMIC DNA]</scope>
</reference>